<dbReference type="AlphaFoldDB" id="A0A7C9A169"/>
<reference evidence="1" key="1">
    <citation type="journal article" date="2013" name="J. Plant Res.">
        <title>Effect of fungi and light on seed germination of three Opuntia species from semiarid lands of central Mexico.</title>
        <authorList>
            <person name="Delgado-Sanchez P."/>
            <person name="Jimenez-Bremont J.F."/>
            <person name="Guerrero-Gonzalez Mde L."/>
            <person name="Flores J."/>
        </authorList>
    </citation>
    <scope>NUCLEOTIDE SEQUENCE</scope>
    <source>
        <tissue evidence="1">Cladode</tissue>
    </source>
</reference>
<organism evidence="1">
    <name type="scientific">Opuntia streptacantha</name>
    <name type="common">Prickly pear cactus</name>
    <name type="synonym">Opuntia cardona</name>
    <dbReference type="NCBI Taxonomy" id="393608"/>
    <lineage>
        <taxon>Eukaryota</taxon>
        <taxon>Viridiplantae</taxon>
        <taxon>Streptophyta</taxon>
        <taxon>Embryophyta</taxon>
        <taxon>Tracheophyta</taxon>
        <taxon>Spermatophyta</taxon>
        <taxon>Magnoliopsida</taxon>
        <taxon>eudicotyledons</taxon>
        <taxon>Gunneridae</taxon>
        <taxon>Pentapetalae</taxon>
        <taxon>Caryophyllales</taxon>
        <taxon>Cactineae</taxon>
        <taxon>Cactaceae</taxon>
        <taxon>Opuntioideae</taxon>
        <taxon>Opuntia</taxon>
    </lineage>
</organism>
<reference evidence="1" key="2">
    <citation type="submission" date="2020-07" db="EMBL/GenBank/DDBJ databases">
        <authorList>
            <person name="Vera ALvarez R."/>
            <person name="Arias-Moreno D.M."/>
            <person name="Jimenez-Jacinto V."/>
            <person name="Jimenez-Bremont J.F."/>
            <person name="Swaminathan K."/>
            <person name="Moose S.P."/>
            <person name="Guerrero-Gonzalez M.L."/>
            <person name="Marino-Ramirez L."/>
            <person name="Landsman D."/>
            <person name="Rodriguez-Kessler M."/>
            <person name="Delgado-Sanchez P."/>
        </authorList>
    </citation>
    <scope>NUCLEOTIDE SEQUENCE</scope>
    <source>
        <tissue evidence="1">Cladode</tissue>
    </source>
</reference>
<protein>
    <submittedName>
        <fullName evidence="1">Uncharacterized protein</fullName>
    </submittedName>
</protein>
<dbReference type="EMBL" id="GISG01186194">
    <property type="protein sequence ID" value="MBA4655053.1"/>
    <property type="molecule type" value="Transcribed_RNA"/>
</dbReference>
<evidence type="ECO:0000313" key="1">
    <source>
        <dbReference type="EMBL" id="MBA4655053.1"/>
    </source>
</evidence>
<sequence>MRRRRRAGGAAWLKGGSIGWYAPHSCPWVKGSISYTWQHLVLRDHPSLPGGSGLSTLTRGQGKNMSLEHVKQLSPFNSHLKRTPSTKKKKKIGSFFFGGEFFFFF</sequence>
<accession>A0A7C9A169</accession>
<name>A0A7C9A169_OPUST</name>
<proteinExistence type="predicted"/>